<comment type="caution">
    <text evidence="1">The sequence shown here is derived from an EMBL/GenBank/DDBJ whole genome shotgun (WGS) entry which is preliminary data.</text>
</comment>
<protein>
    <submittedName>
        <fullName evidence="1">Histidine phosphatase family protein</fullName>
    </submittedName>
</protein>
<dbReference type="PANTHER" id="PTHR47623">
    <property type="entry name" value="OS09G0287300 PROTEIN"/>
    <property type="match status" value="1"/>
</dbReference>
<name>A0A9X1NEL8_9ACTN</name>
<dbReference type="PANTHER" id="PTHR47623:SF1">
    <property type="entry name" value="OS09G0287300 PROTEIN"/>
    <property type="match status" value="1"/>
</dbReference>
<gene>
    <name evidence="1" type="ORF">LR394_15305</name>
</gene>
<dbReference type="SUPFAM" id="SSF53254">
    <property type="entry name" value="Phosphoglycerate mutase-like"/>
    <property type="match status" value="1"/>
</dbReference>
<dbReference type="Gene3D" id="3.40.50.1240">
    <property type="entry name" value="Phosphoglycerate mutase-like"/>
    <property type="match status" value="1"/>
</dbReference>
<sequence length="191" mass="20021">MSTAPTRRLILIRHAKAEQPAPGQADADRALTQRGLLDAELGGHELARIAVPDVVFCSPARRTRQTWRAVLDGVNSELRGGENPAEVHPEVHYVHALYEASTFDIVETVRKAPEGAAVVVVVGHEPIMSEATAALSGAGSDPDAVQHVKSGFPTGGIAVLAVERGWAGFAPGDGRLEKFVVPRAQGGGSIG</sequence>
<dbReference type="Proteomes" id="UP001138997">
    <property type="component" value="Unassembled WGS sequence"/>
</dbReference>
<dbReference type="CDD" id="cd07067">
    <property type="entry name" value="HP_PGM_like"/>
    <property type="match status" value="1"/>
</dbReference>
<proteinExistence type="predicted"/>
<evidence type="ECO:0000313" key="1">
    <source>
        <dbReference type="EMBL" id="MCD5312274.1"/>
    </source>
</evidence>
<dbReference type="InterPro" id="IPR029033">
    <property type="entry name" value="His_PPase_superfam"/>
</dbReference>
<dbReference type="SMART" id="SM00855">
    <property type="entry name" value="PGAM"/>
    <property type="match status" value="1"/>
</dbReference>
<dbReference type="InterPro" id="IPR013078">
    <property type="entry name" value="His_Pase_superF_clade-1"/>
</dbReference>
<dbReference type="EMBL" id="JAJOMB010000007">
    <property type="protein sequence ID" value="MCD5312274.1"/>
    <property type="molecule type" value="Genomic_DNA"/>
</dbReference>
<reference evidence="1" key="1">
    <citation type="submission" date="2021-11" db="EMBL/GenBank/DDBJ databases">
        <title>Streptomyces corallinus and Kineosporia corallina sp. nov., two new coral-derived marine actinobacteria.</title>
        <authorList>
            <person name="Buangrab K."/>
            <person name="Sutthacheep M."/>
            <person name="Yeemin T."/>
            <person name="Harunari E."/>
            <person name="Igarashi Y."/>
            <person name="Sripreechasak P."/>
            <person name="Kanchanasin P."/>
            <person name="Tanasupawat S."/>
            <person name="Phongsopitanun W."/>
        </authorList>
    </citation>
    <scope>NUCLEOTIDE SEQUENCE</scope>
    <source>
        <strain evidence="1">JCM 31032</strain>
    </source>
</reference>
<dbReference type="AlphaFoldDB" id="A0A9X1NEL8"/>
<organism evidence="1 2">
    <name type="scientific">Kineosporia babensis</name>
    <dbReference type="NCBI Taxonomy" id="499548"/>
    <lineage>
        <taxon>Bacteria</taxon>
        <taxon>Bacillati</taxon>
        <taxon>Actinomycetota</taxon>
        <taxon>Actinomycetes</taxon>
        <taxon>Kineosporiales</taxon>
        <taxon>Kineosporiaceae</taxon>
        <taxon>Kineosporia</taxon>
    </lineage>
</organism>
<dbReference type="RefSeq" id="WP_231442308.1">
    <property type="nucleotide sequence ID" value="NZ_JAJOMB010000007.1"/>
</dbReference>
<evidence type="ECO:0000313" key="2">
    <source>
        <dbReference type="Proteomes" id="UP001138997"/>
    </source>
</evidence>
<accession>A0A9X1NEL8</accession>
<dbReference type="Pfam" id="PF00300">
    <property type="entry name" value="His_Phos_1"/>
    <property type="match status" value="1"/>
</dbReference>
<keyword evidence="2" id="KW-1185">Reference proteome</keyword>